<gene>
    <name evidence="1" type="ORF">TIFTF001_056358</name>
</gene>
<keyword evidence="2" id="KW-1185">Reference proteome</keyword>
<comment type="caution">
    <text evidence="1">The sequence shown here is derived from an EMBL/GenBank/DDBJ whole genome shotgun (WGS) entry which is preliminary data.</text>
</comment>
<accession>A0AA88EJ40</accession>
<reference evidence="1" key="1">
    <citation type="submission" date="2023-07" db="EMBL/GenBank/DDBJ databases">
        <title>draft genome sequence of fig (Ficus carica).</title>
        <authorList>
            <person name="Takahashi T."/>
            <person name="Nishimura K."/>
        </authorList>
    </citation>
    <scope>NUCLEOTIDE SEQUENCE</scope>
</reference>
<evidence type="ECO:0000313" key="2">
    <source>
        <dbReference type="Proteomes" id="UP001187192"/>
    </source>
</evidence>
<feature type="non-terminal residue" evidence="1">
    <location>
        <position position="48"/>
    </location>
</feature>
<dbReference type="AlphaFoldDB" id="A0AA88EJ40"/>
<proteinExistence type="predicted"/>
<evidence type="ECO:0000313" key="1">
    <source>
        <dbReference type="EMBL" id="GMN75750.1"/>
    </source>
</evidence>
<name>A0AA88EJ40_FICCA</name>
<dbReference type="Proteomes" id="UP001187192">
    <property type="component" value="Unassembled WGS sequence"/>
</dbReference>
<dbReference type="EMBL" id="BTGU01020517">
    <property type="protein sequence ID" value="GMN75750.1"/>
    <property type="molecule type" value="Genomic_DNA"/>
</dbReference>
<sequence>MGFFFQSVEFGSEQEQKWWRWWGDFISGVRLRLKERNKDDEEEGKRMK</sequence>
<protein>
    <submittedName>
        <fullName evidence="1">Uncharacterized protein</fullName>
    </submittedName>
</protein>
<organism evidence="1 2">
    <name type="scientific">Ficus carica</name>
    <name type="common">Common fig</name>
    <dbReference type="NCBI Taxonomy" id="3494"/>
    <lineage>
        <taxon>Eukaryota</taxon>
        <taxon>Viridiplantae</taxon>
        <taxon>Streptophyta</taxon>
        <taxon>Embryophyta</taxon>
        <taxon>Tracheophyta</taxon>
        <taxon>Spermatophyta</taxon>
        <taxon>Magnoliopsida</taxon>
        <taxon>eudicotyledons</taxon>
        <taxon>Gunneridae</taxon>
        <taxon>Pentapetalae</taxon>
        <taxon>rosids</taxon>
        <taxon>fabids</taxon>
        <taxon>Rosales</taxon>
        <taxon>Moraceae</taxon>
        <taxon>Ficeae</taxon>
        <taxon>Ficus</taxon>
    </lineage>
</organism>